<dbReference type="Gene3D" id="3.40.50.1000">
    <property type="entry name" value="HAD superfamily/HAD-like"/>
    <property type="match status" value="1"/>
</dbReference>
<dbReference type="InterPro" id="IPR036412">
    <property type="entry name" value="HAD-like_sf"/>
</dbReference>
<dbReference type="Gene3D" id="1.10.150.240">
    <property type="entry name" value="Putative phosphatase, domain 2"/>
    <property type="match status" value="1"/>
</dbReference>
<organism evidence="2">
    <name type="scientific">Klebsiella oxytoca</name>
    <dbReference type="NCBI Taxonomy" id="571"/>
    <lineage>
        <taxon>Bacteria</taxon>
        <taxon>Pseudomonadati</taxon>
        <taxon>Pseudomonadota</taxon>
        <taxon>Gammaproteobacteria</taxon>
        <taxon>Enterobacterales</taxon>
        <taxon>Enterobacteriaceae</taxon>
        <taxon>Klebsiella/Raoultella group</taxon>
        <taxon>Klebsiella</taxon>
    </lineage>
</organism>
<dbReference type="EMBL" id="ABNOCX020000001">
    <property type="protein sequence ID" value="EML7079971.1"/>
    <property type="molecule type" value="Genomic_DNA"/>
</dbReference>
<sequence>MVMGNGVQNNTHSIYFVVVITMHFRGILLDLDGTLVNSLDFVEASWRLWATTKELDPRAVCHYLHGKPALSTLRHFMPDASEQIIIDEFLALEEFEASNTDGITAVNGAVDFLRQLEQLQVPWAIVTSGSLKVASARIRQAGFPVPPVLVTSENIHHGKPHPEPFLTGAARLGLSPANCLAFEDSTAGLLSATQAGCVVVEVLTRQSVVHDIDTWKTIDNYLDLRVTRKGEADFLLKIQREF</sequence>
<dbReference type="GO" id="GO:0050308">
    <property type="term" value="F:sugar-phosphatase activity"/>
    <property type="evidence" value="ECO:0007669"/>
    <property type="project" value="TreeGrafter"/>
</dbReference>
<evidence type="ECO:0000256" key="1">
    <source>
        <dbReference type="ARBA" id="ARBA00022723"/>
    </source>
</evidence>
<dbReference type="InterPro" id="IPR051806">
    <property type="entry name" value="HAD-like_SPP"/>
</dbReference>
<keyword evidence="2" id="KW-0378">Hydrolase</keyword>
<dbReference type="PANTHER" id="PTHR43481:SF4">
    <property type="entry name" value="GLYCEROL-1-PHOSPHATE PHOSPHOHYDROLASE 1-RELATED"/>
    <property type="match status" value="1"/>
</dbReference>
<name>A0AAI9DT63_KLEOX</name>
<evidence type="ECO:0000313" key="2">
    <source>
        <dbReference type="EMBL" id="EML7079971.1"/>
    </source>
</evidence>
<dbReference type="InterPro" id="IPR023198">
    <property type="entry name" value="PGP-like_dom2"/>
</dbReference>
<proteinExistence type="predicted"/>
<dbReference type="NCBIfam" id="TIGR01509">
    <property type="entry name" value="HAD-SF-IA-v3"/>
    <property type="match status" value="1"/>
</dbReference>
<comment type="caution">
    <text evidence="2">The sequence shown here is derived from an EMBL/GenBank/DDBJ whole genome shotgun (WGS) entry which is preliminary data.</text>
</comment>
<dbReference type="PANTHER" id="PTHR43481">
    <property type="entry name" value="FRUCTOSE-1-PHOSPHATE PHOSPHATASE"/>
    <property type="match status" value="1"/>
</dbReference>
<dbReference type="GO" id="GO:0043136">
    <property type="term" value="F:sn-glycerol 3-phosphatase activity"/>
    <property type="evidence" value="ECO:0007669"/>
    <property type="project" value="TreeGrafter"/>
</dbReference>
<dbReference type="SUPFAM" id="SSF56784">
    <property type="entry name" value="HAD-like"/>
    <property type="match status" value="1"/>
</dbReference>
<protein>
    <submittedName>
        <fullName evidence="2">HAD-IA family hydrolase</fullName>
    </submittedName>
</protein>
<dbReference type="GO" id="GO:0046872">
    <property type="term" value="F:metal ion binding"/>
    <property type="evidence" value="ECO:0007669"/>
    <property type="project" value="UniProtKB-KW"/>
</dbReference>
<dbReference type="InterPro" id="IPR023214">
    <property type="entry name" value="HAD_sf"/>
</dbReference>
<dbReference type="AlphaFoldDB" id="A0AAI9DT63"/>
<dbReference type="SFLD" id="SFLDG01129">
    <property type="entry name" value="C1.5:_HAD__Beta-PGM__Phosphata"/>
    <property type="match status" value="1"/>
</dbReference>
<accession>A0AAI9DT63</accession>
<reference evidence="2" key="1">
    <citation type="submission" date="2024-02" db="EMBL/GenBank/DDBJ databases">
        <authorList>
            <consortium name="Clinical and Environmental Microbiology Branch: Whole genome sequencing antimicrobial resistance pathogens in the healthcare setting"/>
        </authorList>
    </citation>
    <scope>NUCLEOTIDE SEQUENCE</scope>
    <source>
        <strain evidence="2">2023BB-00086</strain>
    </source>
</reference>
<gene>
    <name evidence="2" type="ORF">RYF40_000369</name>
</gene>
<dbReference type="Pfam" id="PF00702">
    <property type="entry name" value="Hydrolase"/>
    <property type="match status" value="1"/>
</dbReference>
<dbReference type="InterPro" id="IPR006439">
    <property type="entry name" value="HAD-SF_hydro_IA"/>
</dbReference>
<keyword evidence="1" id="KW-0479">Metal-binding</keyword>
<dbReference type="SFLD" id="SFLDS00003">
    <property type="entry name" value="Haloacid_Dehalogenase"/>
    <property type="match status" value="1"/>
</dbReference>